<reference evidence="1" key="1">
    <citation type="submission" date="2021-01" db="EMBL/GenBank/DDBJ databases">
        <authorList>
            <consortium name="Genoscope - CEA"/>
            <person name="William W."/>
        </authorList>
    </citation>
    <scope>NUCLEOTIDE SEQUENCE</scope>
</reference>
<organism evidence="1 2">
    <name type="scientific">Paramecium primaurelia</name>
    <dbReference type="NCBI Taxonomy" id="5886"/>
    <lineage>
        <taxon>Eukaryota</taxon>
        <taxon>Sar</taxon>
        <taxon>Alveolata</taxon>
        <taxon>Ciliophora</taxon>
        <taxon>Intramacronucleata</taxon>
        <taxon>Oligohymenophorea</taxon>
        <taxon>Peniculida</taxon>
        <taxon>Parameciidae</taxon>
        <taxon>Paramecium</taxon>
    </lineage>
</organism>
<proteinExistence type="predicted"/>
<evidence type="ECO:0000313" key="1">
    <source>
        <dbReference type="EMBL" id="CAD8058395.1"/>
    </source>
</evidence>
<sequence>MSNHNNSSFFETSQRSQKILDRFMSALSNQDQDQSYYDMKQILDELSIDQFERQKEQTEEIKIIFTPHKCQKIAEIEKELENLMIQINNMQVCDSILYQTTLQKIKQVRKVITQIVDKYFANLKNQYNFVANELVQIHLAPIKQQIFQLRKDIPNYEETQYNEVLERHEQIKDDLHQLRSLLPKEINLQITNQSLYDIKDSLYKLISLKFKDQFKIVPSSFSGFKQQKKNLLTLKSKTGHLKFQEQQNSIYTFRNNTIYHTHIDYIDNIKQQELILNDDNYRLNYCNLINTNQSLYFIGQFYQDINTKQFKISQMVTKYNKQENKIEMMSELPINSYGGQAIKQGQFIYYWGGYIVVDNVQIGNKKGFKYLINGNKWEQIESMKYPRIKGQCCLLDEKICITGGMMNQYQGNALIEIFSTTQQRFLDPIELVNSFSYVPQILGYSFPISNQEIFIMGGYNQFGNDGNAQLINLFLKTIQKNSNCIQRIQNLNCTQPIIFKQQIYLINSEDRKIEFIQINADTLQVKNIIPIQ</sequence>
<accession>A0A8S1KWY9</accession>
<dbReference type="AlphaFoldDB" id="A0A8S1KWY9"/>
<dbReference type="OMA" id="YCNLINT"/>
<comment type="caution">
    <text evidence="1">The sequence shown here is derived from an EMBL/GenBank/DDBJ whole genome shotgun (WGS) entry which is preliminary data.</text>
</comment>
<evidence type="ECO:0008006" key="3">
    <source>
        <dbReference type="Google" id="ProtNLM"/>
    </source>
</evidence>
<keyword evidence="2" id="KW-1185">Reference proteome</keyword>
<name>A0A8S1KWY9_PARPR</name>
<protein>
    <recommendedName>
        <fullName evidence="3">Kelch motif family protein</fullName>
    </recommendedName>
</protein>
<dbReference type="Proteomes" id="UP000688137">
    <property type="component" value="Unassembled WGS sequence"/>
</dbReference>
<evidence type="ECO:0000313" key="2">
    <source>
        <dbReference type="Proteomes" id="UP000688137"/>
    </source>
</evidence>
<dbReference type="EMBL" id="CAJJDM010000026">
    <property type="protein sequence ID" value="CAD8058395.1"/>
    <property type="molecule type" value="Genomic_DNA"/>
</dbReference>
<gene>
    <name evidence="1" type="ORF">PPRIM_AZ9-3.1.T0270194</name>
</gene>